<keyword evidence="3" id="KW-1185">Reference proteome</keyword>
<gene>
    <name evidence="2" type="ORF">GCM10023332_13910</name>
</gene>
<dbReference type="InterPro" id="IPR012338">
    <property type="entry name" value="Beta-lactam/transpept-like"/>
</dbReference>
<dbReference type="Proteomes" id="UP001501323">
    <property type="component" value="Unassembled WGS sequence"/>
</dbReference>
<dbReference type="SUPFAM" id="SSF56601">
    <property type="entry name" value="beta-lactamase/transpeptidase-like"/>
    <property type="match status" value="1"/>
</dbReference>
<dbReference type="Pfam" id="PF00144">
    <property type="entry name" value="Beta-lactamase"/>
    <property type="match status" value="1"/>
</dbReference>
<dbReference type="InterPro" id="IPR001466">
    <property type="entry name" value="Beta-lactam-related"/>
</dbReference>
<comment type="caution">
    <text evidence="2">The sequence shown here is derived from an EMBL/GenBank/DDBJ whole genome shotgun (WGS) entry which is preliminary data.</text>
</comment>
<evidence type="ECO:0000313" key="3">
    <source>
        <dbReference type="Proteomes" id="UP001501323"/>
    </source>
</evidence>
<protein>
    <recommendedName>
        <fullName evidence="1">Beta-lactamase-related domain-containing protein</fullName>
    </recommendedName>
</protein>
<sequence>METAGAREASRSWPFAFCGVCQTPVVFQTGHAMKCWAAGLATLLVACTTAPAVVPVATSAVEVAAACKREAVGSVLADRLAAFQATNPAPGFSAAAIVPGLGAEPVERAIGLADPDTVRALQPADRMLAGSVGKTFYAAAALKLTEQGRLSLDAPIARYLPGRIPNDEAVTVRMLLSHRSGYPPYDGDFMQALIAEPLRVRTFDDWAGPVRRADALGVPGAAFGYSDINYVLLAQVITGAAGEPAEAVIDRAFLQPLRLARTVAAGQPRIDGLVPGYEGARPLFGADRVLDNGALRFNPQFESGGGGYASTAGDMARWVHALQAGRALSPASWTLMSTPTGGKSASQQYGLGIHVDQTRAGLAYGHSGYIPGYLSFVRHYADSGITLALQTNASDEARLPDDPFHLVDAIAGTLAVACAAPAG</sequence>
<evidence type="ECO:0000313" key="2">
    <source>
        <dbReference type="EMBL" id="GAA4863014.1"/>
    </source>
</evidence>
<feature type="domain" description="Beta-lactamase-related" evidence="1">
    <location>
        <begin position="94"/>
        <end position="398"/>
    </location>
</feature>
<dbReference type="PANTHER" id="PTHR46825">
    <property type="entry name" value="D-ALANYL-D-ALANINE-CARBOXYPEPTIDASE/ENDOPEPTIDASE AMPH"/>
    <property type="match status" value="1"/>
</dbReference>
<name>A0ABP9E1J1_9GAMM</name>
<dbReference type="Gene3D" id="3.40.710.10">
    <property type="entry name" value="DD-peptidase/beta-lactamase superfamily"/>
    <property type="match status" value="1"/>
</dbReference>
<evidence type="ECO:0000259" key="1">
    <source>
        <dbReference type="Pfam" id="PF00144"/>
    </source>
</evidence>
<dbReference type="EMBL" id="BAABJY010000002">
    <property type="protein sequence ID" value="GAA4863014.1"/>
    <property type="molecule type" value="Genomic_DNA"/>
</dbReference>
<dbReference type="InterPro" id="IPR050491">
    <property type="entry name" value="AmpC-like"/>
</dbReference>
<reference evidence="3" key="1">
    <citation type="journal article" date="2019" name="Int. J. Syst. Evol. Microbiol.">
        <title>The Global Catalogue of Microorganisms (GCM) 10K type strain sequencing project: providing services to taxonomists for standard genome sequencing and annotation.</title>
        <authorList>
            <consortium name="The Broad Institute Genomics Platform"/>
            <consortium name="The Broad Institute Genome Sequencing Center for Infectious Disease"/>
            <person name="Wu L."/>
            <person name="Ma J."/>
        </authorList>
    </citation>
    <scope>NUCLEOTIDE SEQUENCE [LARGE SCALE GENOMIC DNA]</scope>
    <source>
        <strain evidence="3">JCM 18392</strain>
    </source>
</reference>
<organism evidence="2 3">
    <name type="scientific">Luteimonas vadosa</name>
    <dbReference type="NCBI Taxonomy" id="1165507"/>
    <lineage>
        <taxon>Bacteria</taxon>
        <taxon>Pseudomonadati</taxon>
        <taxon>Pseudomonadota</taxon>
        <taxon>Gammaproteobacteria</taxon>
        <taxon>Lysobacterales</taxon>
        <taxon>Lysobacteraceae</taxon>
        <taxon>Luteimonas</taxon>
    </lineage>
</organism>
<accession>A0ABP9E1J1</accession>
<proteinExistence type="predicted"/>
<dbReference type="PANTHER" id="PTHR46825:SF7">
    <property type="entry name" value="D-ALANYL-D-ALANINE CARBOXYPEPTIDASE"/>
    <property type="match status" value="1"/>
</dbReference>